<comment type="caution">
    <text evidence="2">The sequence shown here is derived from an EMBL/GenBank/DDBJ whole genome shotgun (WGS) entry which is preliminary data.</text>
</comment>
<reference evidence="2" key="1">
    <citation type="journal article" date="2014" name="Front. Microbiol.">
        <title>High frequency of phylogenetically diverse reductive dehalogenase-homologous genes in deep subseafloor sedimentary metagenomes.</title>
        <authorList>
            <person name="Kawai M."/>
            <person name="Futagami T."/>
            <person name="Toyoda A."/>
            <person name="Takaki Y."/>
            <person name="Nishi S."/>
            <person name="Hori S."/>
            <person name="Arai W."/>
            <person name="Tsubouchi T."/>
            <person name="Morono Y."/>
            <person name="Uchiyama I."/>
            <person name="Ito T."/>
            <person name="Fujiyama A."/>
            <person name="Inagaki F."/>
            <person name="Takami H."/>
        </authorList>
    </citation>
    <scope>NUCLEOTIDE SEQUENCE</scope>
    <source>
        <strain evidence="2">Expedition CK06-06</strain>
    </source>
</reference>
<feature type="non-terminal residue" evidence="2">
    <location>
        <position position="1"/>
    </location>
</feature>
<keyword evidence="1" id="KW-0812">Transmembrane</keyword>
<feature type="transmembrane region" description="Helical" evidence="1">
    <location>
        <begin position="19"/>
        <end position="37"/>
    </location>
</feature>
<feature type="non-terminal residue" evidence="2">
    <location>
        <position position="283"/>
    </location>
</feature>
<accession>X1IJF6</accession>
<sequence length="283" mass="32670">LLLIILAACTQLPRPARKWFWLSAAAVVIALIIWVFLPDDNEGWRPYKYNFNEELAALEAKRLAIPDAENAAIIYNELLLDDKKYEEPPEDEIIAELKEKGEISVPLDDVNEWLANRSYSTFFPEFWNEDLEDLTLYEFWSSKEHPRVAEWLQQHKGTIAKLMQASKLEKCRFPIPSDTFSLGESMERLPAMRRWARLLIRAANNDLGDKRINQAIEKNLAILQMAKHQYQQPTTLDLLVAIAIEAIALKQFKTFLVTDDTAEERLSVIESALAEIKHDWSSD</sequence>
<organism evidence="2">
    <name type="scientific">marine sediment metagenome</name>
    <dbReference type="NCBI Taxonomy" id="412755"/>
    <lineage>
        <taxon>unclassified sequences</taxon>
        <taxon>metagenomes</taxon>
        <taxon>ecological metagenomes</taxon>
    </lineage>
</organism>
<evidence type="ECO:0000313" key="2">
    <source>
        <dbReference type="EMBL" id="GAH57698.1"/>
    </source>
</evidence>
<proteinExistence type="predicted"/>
<evidence type="ECO:0000256" key="1">
    <source>
        <dbReference type="SAM" id="Phobius"/>
    </source>
</evidence>
<name>X1IJF6_9ZZZZ</name>
<dbReference type="EMBL" id="BARU01021185">
    <property type="protein sequence ID" value="GAH57698.1"/>
    <property type="molecule type" value="Genomic_DNA"/>
</dbReference>
<dbReference type="AlphaFoldDB" id="X1IJF6"/>
<keyword evidence="1" id="KW-1133">Transmembrane helix</keyword>
<gene>
    <name evidence="2" type="ORF">S03H2_34691</name>
</gene>
<protein>
    <submittedName>
        <fullName evidence="2">Uncharacterized protein</fullName>
    </submittedName>
</protein>
<keyword evidence="1" id="KW-0472">Membrane</keyword>